<organism evidence="2 3">
    <name type="scientific">Halomarina rubra</name>
    <dbReference type="NCBI Taxonomy" id="2071873"/>
    <lineage>
        <taxon>Archaea</taxon>
        <taxon>Methanobacteriati</taxon>
        <taxon>Methanobacteriota</taxon>
        <taxon>Stenosarchaea group</taxon>
        <taxon>Halobacteria</taxon>
        <taxon>Halobacteriales</taxon>
        <taxon>Natronomonadaceae</taxon>
        <taxon>Halomarina</taxon>
    </lineage>
</organism>
<keyword evidence="1" id="KW-0472">Membrane</keyword>
<keyword evidence="1" id="KW-1133">Transmembrane helix</keyword>
<name>A0ABD6ASH1_9EURY</name>
<reference evidence="2 3" key="1">
    <citation type="journal article" date="2019" name="Int. J. Syst. Evol. Microbiol.">
        <title>The Global Catalogue of Microorganisms (GCM) 10K type strain sequencing project: providing services to taxonomists for standard genome sequencing and annotation.</title>
        <authorList>
            <consortium name="The Broad Institute Genomics Platform"/>
            <consortium name="The Broad Institute Genome Sequencing Center for Infectious Disease"/>
            <person name="Wu L."/>
            <person name="Ma J."/>
        </authorList>
    </citation>
    <scope>NUCLEOTIDE SEQUENCE [LARGE SCALE GENOMIC DNA]</scope>
    <source>
        <strain evidence="2 3">CGMCC 1.12563</strain>
    </source>
</reference>
<sequence>MSGSGRGVVMGIFIGNLVYVLFTVVLLTLFSAGPSEAGSSFASDFIDNWMAFGGMLFAIDVLSVLGFVSNTVRY</sequence>
<evidence type="ECO:0000313" key="2">
    <source>
        <dbReference type="EMBL" id="MFD1512455.1"/>
    </source>
</evidence>
<feature type="transmembrane region" description="Helical" evidence="1">
    <location>
        <begin position="7"/>
        <end position="29"/>
    </location>
</feature>
<keyword evidence="1" id="KW-0812">Transmembrane</keyword>
<evidence type="ECO:0000313" key="3">
    <source>
        <dbReference type="Proteomes" id="UP001597187"/>
    </source>
</evidence>
<dbReference type="AlphaFoldDB" id="A0ABD6ASH1"/>
<evidence type="ECO:0000256" key="1">
    <source>
        <dbReference type="SAM" id="Phobius"/>
    </source>
</evidence>
<dbReference type="EMBL" id="JBHUDC010000002">
    <property type="protein sequence ID" value="MFD1512455.1"/>
    <property type="molecule type" value="Genomic_DNA"/>
</dbReference>
<proteinExistence type="predicted"/>
<feature type="transmembrane region" description="Helical" evidence="1">
    <location>
        <begin position="49"/>
        <end position="68"/>
    </location>
</feature>
<comment type="caution">
    <text evidence="2">The sequence shown here is derived from an EMBL/GenBank/DDBJ whole genome shotgun (WGS) entry which is preliminary data.</text>
</comment>
<gene>
    <name evidence="2" type="ORF">ACFSBT_04070</name>
</gene>
<dbReference type="Proteomes" id="UP001597187">
    <property type="component" value="Unassembled WGS sequence"/>
</dbReference>
<dbReference type="RefSeq" id="WP_250872433.1">
    <property type="nucleotide sequence ID" value="NZ_JALXFV010000002.1"/>
</dbReference>
<keyword evidence="3" id="KW-1185">Reference proteome</keyword>
<protein>
    <submittedName>
        <fullName evidence="2">Uncharacterized protein</fullName>
    </submittedName>
</protein>
<accession>A0ABD6ASH1</accession>